<dbReference type="PANTHER" id="PTHR34385">
    <property type="entry name" value="D-ALANYL-D-ALANINE CARBOXYPEPTIDASE"/>
    <property type="match status" value="1"/>
</dbReference>
<keyword evidence="4" id="KW-0645">Protease</keyword>
<comment type="caution">
    <text evidence="4">The sequence shown here is derived from an EMBL/GenBank/DDBJ whole genome shotgun (WGS) entry which is preliminary data.</text>
</comment>
<dbReference type="NCBIfam" id="NF000472">
    <property type="entry name" value="vanY_AFMPt"/>
    <property type="match status" value="1"/>
</dbReference>
<reference evidence="4" key="1">
    <citation type="submission" date="2023-07" db="EMBL/GenBank/DDBJ databases">
        <authorList>
            <person name="Aktuganov G."/>
            <person name="Boyko T."/>
            <person name="Delegan Y."/>
            <person name="Galimzianova N."/>
            <person name="Gilvanova E."/>
            <person name="Korobov V."/>
            <person name="Kuzmina L."/>
            <person name="Melentiev A."/>
            <person name="Milman P."/>
            <person name="Ryabova A."/>
            <person name="Stupak E."/>
            <person name="Yasakov T."/>
            <person name="Zharikova N."/>
            <person name="Zhurenko E."/>
        </authorList>
    </citation>
    <scope>NUCLEOTIDE SEQUENCE</scope>
    <source>
        <strain evidence="4">IB-739</strain>
    </source>
</reference>
<evidence type="ECO:0000259" key="3">
    <source>
        <dbReference type="Pfam" id="PF02557"/>
    </source>
</evidence>
<protein>
    <submittedName>
        <fullName evidence="4">VanY-A/VanY-F/VanY-M family D-Ala-D-Ala carboxypeptidase</fullName>
    </submittedName>
</protein>
<dbReference type="InterPro" id="IPR003709">
    <property type="entry name" value="VanY-like_core_dom"/>
</dbReference>
<evidence type="ECO:0000313" key="5">
    <source>
        <dbReference type="Proteomes" id="UP001168883"/>
    </source>
</evidence>
<keyword evidence="4" id="KW-0121">Carboxypeptidase</keyword>
<dbReference type="Proteomes" id="UP001168883">
    <property type="component" value="Unassembled WGS sequence"/>
</dbReference>
<proteinExistence type="predicted"/>
<accession>A0ABT8VEG0</accession>
<feature type="chain" id="PRO_5047453416" evidence="2">
    <location>
        <begin position="19"/>
        <end position="295"/>
    </location>
</feature>
<dbReference type="Gene3D" id="3.30.200.180">
    <property type="match status" value="1"/>
</dbReference>
<keyword evidence="4" id="KW-0378">Hydrolase</keyword>
<dbReference type="CDD" id="cd14852">
    <property type="entry name" value="LD-carboxypeptidase"/>
    <property type="match status" value="1"/>
</dbReference>
<evidence type="ECO:0000313" key="4">
    <source>
        <dbReference type="EMBL" id="MDO3679364.1"/>
    </source>
</evidence>
<dbReference type="Pfam" id="PF02557">
    <property type="entry name" value="VanY"/>
    <property type="match status" value="1"/>
</dbReference>
<dbReference type="RefSeq" id="WP_302879564.1">
    <property type="nucleotide sequence ID" value="NZ_JAUMKJ010000026.1"/>
</dbReference>
<evidence type="ECO:0000256" key="1">
    <source>
        <dbReference type="SAM" id="MobiDB-lite"/>
    </source>
</evidence>
<name>A0ABT8VEG0_9BACL</name>
<feature type="signal peptide" evidence="2">
    <location>
        <begin position="1"/>
        <end position="18"/>
    </location>
</feature>
<dbReference type="GO" id="GO:0004180">
    <property type="term" value="F:carboxypeptidase activity"/>
    <property type="evidence" value="ECO:0007669"/>
    <property type="project" value="UniProtKB-KW"/>
</dbReference>
<dbReference type="Gene3D" id="3.30.1380.10">
    <property type="match status" value="1"/>
</dbReference>
<feature type="compositionally biased region" description="Low complexity" evidence="1">
    <location>
        <begin position="40"/>
        <end position="53"/>
    </location>
</feature>
<dbReference type="SUPFAM" id="SSF55166">
    <property type="entry name" value="Hedgehog/DD-peptidase"/>
    <property type="match status" value="1"/>
</dbReference>
<gene>
    <name evidence="4" type="primary">vanY</name>
    <name evidence="4" type="ORF">Q3C12_20350</name>
</gene>
<organism evidence="4 5">
    <name type="scientific">Paenibacillus ehimensis</name>
    <dbReference type="NCBI Taxonomy" id="79264"/>
    <lineage>
        <taxon>Bacteria</taxon>
        <taxon>Bacillati</taxon>
        <taxon>Bacillota</taxon>
        <taxon>Bacilli</taxon>
        <taxon>Bacillales</taxon>
        <taxon>Paenibacillaceae</taxon>
        <taxon>Paenibacillus</taxon>
    </lineage>
</organism>
<keyword evidence="2" id="KW-0732">Signal</keyword>
<dbReference type="InterPro" id="IPR052179">
    <property type="entry name" value="DD-CPase-like"/>
</dbReference>
<evidence type="ECO:0000256" key="2">
    <source>
        <dbReference type="SAM" id="SignalP"/>
    </source>
</evidence>
<sequence>MKKWVFLLAILLPLGCEAIQQQPQAANEDYSKSGGQAQEAAPQKQASTKTQTKAKTIKVTKNQIYQGNLLLVNKKYPVHEEGVTADVVNLFQHKELVKGYGLLDKTIRLSQGVAQKFQTMVDAAAKEGVRHFMISSGYRDNKEQGRLYKSMGADYALPAGHSEHNLGLSLDIGSTQTEMNRAPEGKWLQKNAWAYGFILRYPKDKTEITGIQYEPWHFRYVGLPHSAIMQEKNFTLEQYLDFLKERKTVSTTVEGQAYEVSYYPVSGNTTVPVPAGRRYEISGNNMDGVIVTLLP</sequence>
<dbReference type="PANTHER" id="PTHR34385:SF1">
    <property type="entry name" value="PEPTIDOGLYCAN L-ALANYL-D-GLUTAMATE ENDOPEPTIDASE CWLK"/>
    <property type="match status" value="1"/>
</dbReference>
<dbReference type="InterPro" id="IPR058193">
    <property type="entry name" value="VanY/YodJ_core_dom"/>
</dbReference>
<feature type="region of interest" description="Disordered" evidence="1">
    <location>
        <begin position="27"/>
        <end position="53"/>
    </location>
</feature>
<dbReference type="InterPro" id="IPR009045">
    <property type="entry name" value="Zn_M74/Hedgehog-like"/>
</dbReference>
<feature type="domain" description="D-alanyl-D-alanine carboxypeptidase-like core" evidence="3">
    <location>
        <begin position="107"/>
        <end position="222"/>
    </location>
</feature>
<keyword evidence="5" id="KW-1185">Reference proteome</keyword>
<dbReference type="EMBL" id="JAUMKJ010000026">
    <property type="protein sequence ID" value="MDO3679364.1"/>
    <property type="molecule type" value="Genomic_DNA"/>
</dbReference>